<sequence>MSPYYDAGTLEDARDSREDSQHEESNSSATCIMCAPDMHTPGSSADHSICERSAIRTTALACSTSLNDESDANSAASRFPTGGLANELCWRIPVGFLSALGIMALLSLGYLAICDPSRLFEG</sequence>
<name>A0ACC3N4P0_9PEZI</name>
<comment type="caution">
    <text evidence="1">The sequence shown here is derived from an EMBL/GenBank/DDBJ whole genome shotgun (WGS) entry which is preliminary data.</text>
</comment>
<evidence type="ECO:0000313" key="1">
    <source>
        <dbReference type="EMBL" id="KAK3710055.1"/>
    </source>
</evidence>
<dbReference type="Proteomes" id="UP001281147">
    <property type="component" value="Unassembled WGS sequence"/>
</dbReference>
<reference evidence="1" key="1">
    <citation type="submission" date="2023-07" db="EMBL/GenBank/DDBJ databases">
        <title>Black Yeasts Isolated from many extreme environments.</title>
        <authorList>
            <person name="Coleine C."/>
            <person name="Stajich J.E."/>
            <person name="Selbmann L."/>
        </authorList>
    </citation>
    <scope>NUCLEOTIDE SEQUENCE</scope>
    <source>
        <strain evidence="1">CCFEE 5714</strain>
    </source>
</reference>
<organism evidence="1 2">
    <name type="scientific">Vermiconidia calcicola</name>
    <dbReference type="NCBI Taxonomy" id="1690605"/>
    <lineage>
        <taxon>Eukaryota</taxon>
        <taxon>Fungi</taxon>
        <taxon>Dikarya</taxon>
        <taxon>Ascomycota</taxon>
        <taxon>Pezizomycotina</taxon>
        <taxon>Dothideomycetes</taxon>
        <taxon>Dothideomycetidae</taxon>
        <taxon>Mycosphaerellales</taxon>
        <taxon>Extremaceae</taxon>
        <taxon>Vermiconidia</taxon>
    </lineage>
</organism>
<keyword evidence="2" id="KW-1185">Reference proteome</keyword>
<dbReference type="EMBL" id="JAUTXU010000087">
    <property type="protein sequence ID" value="KAK3710055.1"/>
    <property type="molecule type" value="Genomic_DNA"/>
</dbReference>
<gene>
    <name evidence="1" type="ORF">LTR37_010486</name>
</gene>
<accession>A0ACC3N4P0</accession>
<proteinExistence type="predicted"/>
<protein>
    <submittedName>
        <fullName evidence="1">Uncharacterized protein</fullName>
    </submittedName>
</protein>
<evidence type="ECO:0000313" key="2">
    <source>
        <dbReference type="Proteomes" id="UP001281147"/>
    </source>
</evidence>